<evidence type="ECO:0000313" key="2">
    <source>
        <dbReference type="Proteomes" id="UP000008898"/>
    </source>
</evidence>
<protein>
    <submittedName>
        <fullName evidence="1">Uncharacterized protein</fullName>
    </submittedName>
</protein>
<reference evidence="2" key="1">
    <citation type="submission" date="2009-07" db="EMBL/GenBank/DDBJ databases">
        <title>Complete genome sequence of Zobellia galactanivorans Dsij.</title>
        <authorList>
            <consortium name="Genoscope - CEA"/>
        </authorList>
    </citation>
    <scope>NUCLEOTIDE SEQUENCE [LARGE SCALE GENOMIC DNA]</scope>
    <source>
        <strain evidence="2">DSM 12802 / CCUG 47099 / CIP 106680 / NCIMB 13871 / Dsij</strain>
    </source>
</reference>
<dbReference type="Proteomes" id="UP000008898">
    <property type="component" value="Chromosome"/>
</dbReference>
<dbReference type="HOGENOM" id="CLU_3086461_0_0_10"/>
<dbReference type="AlphaFoldDB" id="G0L6F4"/>
<proteinExistence type="predicted"/>
<dbReference type="KEGG" id="zga:ZOBELLIA_2744"/>
<evidence type="ECO:0000313" key="1">
    <source>
        <dbReference type="EMBL" id="CAZ96894.1"/>
    </source>
</evidence>
<accession>G0L6F4</accession>
<gene>
    <name evidence="1" type="ordered locus">zobellia_2744</name>
</gene>
<reference evidence="1 2" key="2">
    <citation type="journal article" date="2012" name="Environ. Microbiol.">
        <title>Characterization of the first alginolytic operons in a marine bacterium: from their emergence in marine Flavobacteriia to their independent transfers to marine Proteobacteria and human gut Bacteroides.</title>
        <authorList>
            <person name="Thomas F."/>
            <person name="Barbeyron T."/>
            <person name="Tonon T."/>
            <person name="Genicot S."/>
            <person name="Czjzek M."/>
            <person name="Michel G."/>
        </authorList>
    </citation>
    <scope>NUCLEOTIDE SEQUENCE [LARGE SCALE GENOMIC DNA]</scope>
    <source>
        <strain evidence="2">DSM 12802 / CCUG 47099 / CIP 106680 / NCIMB 13871 / Dsij</strain>
    </source>
</reference>
<keyword evidence="2" id="KW-1185">Reference proteome</keyword>
<dbReference type="EMBL" id="FP476056">
    <property type="protein sequence ID" value="CAZ96894.1"/>
    <property type="molecule type" value="Genomic_DNA"/>
</dbReference>
<sequence length="52" mass="6147">MWKITIRENRLELYGSKAYVSLIKTEEMKVSNTPHRPHLLRPLDQDLSLPDI</sequence>
<organism evidence="1 2">
    <name type="scientific">Zobellia galactanivorans (strain DSM 12802 / CCUG 47099 / CIP 106680 / NCIMB 13871 / Dsij)</name>
    <dbReference type="NCBI Taxonomy" id="63186"/>
    <lineage>
        <taxon>Bacteria</taxon>
        <taxon>Pseudomonadati</taxon>
        <taxon>Bacteroidota</taxon>
        <taxon>Flavobacteriia</taxon>
        <taxon>Flavobacteriales</taxon>
        <taxon>Flavobacteriaceae</taxon>
        <taxon>Zobellia</taxon>
    </lineage>
</organism>
<name>G0L6F4_ZOBGA</name>